<evidence type="ECO:0000313" key="2">
    <source>
        <dbReference type="EMBL" id="TNN54776.1"/>
    </source>
</evidence>
<comment type="caution">
    <text evidence="2">The sequence shown here is derived from an EMBL/GenBank/DDBJ whole genome shotgun (WGS) entry which is preliminary data.</text>
</comment>
<protein>
    <submittedName>
        <fullName evidence="2">Uncharacterized protein</fullName>
    </submittedName>
</protein>
<accession>A0A4Z2GMN4</accession>
<organism evidence="2 3">
    <name type="scientific">Liparis tanakae</name>
    <name type="common">Tanaka's snailfish</name>
    <dbReference type="NCBI Taxonomy" id="230148"/>
    <lineage>
        <taxon>Eukaryota</taxon>
        <taxon>Metazoa</taxon>
        <taxon>Chordata</taxon>
        <taxon>Craniata</taxon>
        <taxon>Vertebrata</taxon>
        <taxon>Euteleostomi</taxon>
        <taxon>Actinopterygii</taxon>
        <taxon>Neopterygii</taxon>
        <taxon>Teleostei</taxon>
        <taxon>Neoteleostei</taxon>
        <taxon>Acanthomorphata</taxon>
        <taxon>Eupercaria</taxon>
        <taxon>Perciformes</taxon>
        <taxon>Cottioidei</taxon>
        <taxon>Cottales</taxon>
        <taxon>Liparidae</taxon>
        <taxon>Liparis</taxon>
    </lineage>
</organism>
<gene>
    <name evidence="2" type="ORF">EYF80_034982</name>
</gene>
<sequence length="90" mass="10284">MEDEEGPSAPRRSGGGRSERVFAFLADERRVLEQMDQPEYTWRPLSLRSSSHLQTSALTSDPRTVFRSSPTKAPDQRQSARWLSAQLFVF</sequence>
<reference evidence="2 3" key="1">
    <citation type="submission" date="2019-03" db="EMBL/GenBank/DDBJ databases">
        <title>First draft genome of Liparis tanakae, snailfish: a comprehensive survey of snailfish specific genes.</title>
        <authorList>
            <person name="Kim W."/>
            <person name="Song I."/>
            <person name="Jeong J.-H."/>
            <person name="Kim D."/>
            <person name="Kim S."/>
            <person name="Ryu S."/>
            <person name="Song J.Y."/>
            <person name="Lee S.K."/>
        </authorList>
    </citation>
    <scope>NUCLEOTIDE SEQUENCE [LARGE SCALE GENOMIC DNA]</scope>
    <source>
        <tissue evidence="2">Muscle</tissue>
    </source>
</reference>
<evidence type="ECO:0000256" key="1">
    <source>
        <dbReference type="SAM" id="MobiDB-lite"/>
    </source>
</evidence>
<name>A0A4Z2GMN4_9TELE</name>
<proteinExistence type="predicted"/>
<dbReference type="Proteomes" id="UP000314294">
    <property type="component" value="Unassembled WGS sequence"/>
</dbReference>
<evidence type="ECO:0000313" key="3">
    <source>
        <dbReference type="Proteomes" id="UP000314294"/>
    </source>
</evidence>
<dbReference type="AlphaFoldDB" id="A0A4Z2GMN4"/>
<feature type="region of interest" description="Disordered" evidence="1">
    <location>
        <begin position="51"/>
        <end position="78"/>
    </location>
</feature>
<feature type="region of interest" description="Disordered" evidence="1">
    <location>
        <begin position="1"/>
        <end position="20"/>
    </location>
</feature>
<dbReference type="EMBL" id="SRLO01000474">
    <property type="protein sequence ID" value="TNN54776.1"/>
    <property type="molecule type" value="Genomic_DNA"/>
</dbReference>
<keyword evidence="3" id="KW-1185">Reference proteome</keyword>